<feature type="region of interest" description="Disordered" evidence="6">
    <location>
        <begin position="314"/>
        <end position="402"/>
    </location>
</feature>
<dbReference type="InterPro" id="IPR049326">
    <property type="entry name" value="Rhodopsin_dom_fungi"/>
</dbReference>
<dbReference type="Pfam" id="PF20684">
    <property type="entry name" value="Fung_rhodopsin"/>
    <property type="match status" value="1"/>
</dbReference>
<dbReference type="OrthoDB" id="5398233at2759"/>
<evidence type="ECO:0000313" key="10">
    <source>
        <dbReference type="Proteomes" id="UP000237441"/>
    </source>
</evidence>
<evidence type="ECO:0000256" key="4">
    <source>
        <dbReference type="ARBA" id="ARBA00023136"/>
    </source>
</evidence>
<feature type="domain" description="Rhodopsin" evidence="8">
    <location>
        <begin position="68"/>
        <end position="308"/>
    </location>
</feature>
<evidence type="ECO:0000256" key="6">
    <source>
        <dbReference type="SAM" id="MobiDB-lite"/>
    </source>
</evidence>
<accession>A0A2S7Y1K1</accession>
<evidence type="ECO:0000256" key="1">
    <source>
        <dbReference type="ARBA" id="ARBA00004141"/>
    </source>
</evidence>
<dbReference type="InterPro" id="IPR052337">
    <property type="entry name" value="SAT4-like"/>
</dbReference>
<evidence type="ECO:0000256" key="3">
    <source>
        <dbReference type="ARBA" id="ARBA00022989"/>
    </source>
</evidence>
<reference evidence="9 10" key="1">
    <citation type="submission" date="2016-07" db="EMBL/GenBank/DDBJ databases">
        <title>Comparative genomics of the entomopathogenic fungus Beauveria bassiana.</title>
        <authorList>
            <person name="Valero Jimenez C.A."/>
            <person name="Zwaan B.J."/>
            <person name="Van Kan J.A."/>
            <person name="Takken W."/>
            <person name="Debets A.J."/>
            <person name="Schoustra S.E."/>
            <person name="Koenraadt C.J."/>
        </authorList>
    </citation>
    <scope>NUCLEOTIDE SEQUENCE [LARGE SCALE GENOMIC DNA]</scope>
    <source>
        <strain evidence="9 10">ARSEF 8028</strain>
    </source>
</reference>
<feature type="transmembrane region" description="Helical" evidence="7">
    <location>
        <begin position="218"/>
        <end position="239"/>
    </location>
</feature>
<keyword evidence="2 7" id="KW-0812">Transmembrane</keyword>
<protein>
    <recommendedName>
        <fullName evidence="8">Rhodopsin domain-containing protein</fullName>
    </recommendedName>
</protein>
<gene>
    <name evidence="9" type="ORF">BB8028_0002g01270</name>
</gene>
<proteinExistence type="inferred from homology"/>
<keyword evidence="4 7" id="KW-0472">Membrane</keyword>
<evidence type="ECO:0000256" key="7">
    <source>
        <dbReference type="SAM" id="Phobius"/>
    </source>
</evidence>
<sequence>MHRVLTSEECLDLFPLLSSFFRPNPGCDSHHTTMLYSDPPPLRPFSEAKPTLLVSWWITLFCTCIILLRLAGRYIRVEKLFREDKIVALALVPLFLRIACAHVVLLWGTNNVDLDGVTLSDAQLSHRVTGSRVVLAGRVFYAATLWTLKLTTLEFLTRLAGASMKKIYLRLTMFLRYALGVSFIAVLITNLAVCHPIAKSWQLTPDPGGQCRQGFVQLITMGAASAVLDIILIVFPVPLILSTRIPTKRKVLLVMLFCFGFLTVGITLYRVPQIIKLKGDQIFRSMWASVEILAATVVANIVALGSFLRDSGAKKTKFRPGYHSSGTTSRGGHGVTTGATWEDVEHAKSQQQQQQQPRKTDSDEWLNDLDPRPRRESMRRMNRFSSHSLGNVRGPSPTASHDSLIRQERSYHRGHAGTMDMSAPRPPPAAVMAGSGGF</sequence>
<feature type="transmembrane region" description="Helical" evidence="7">
    <location>
        <begin position="177"/>
        <end position="198"/>
    </location>
</feature>
<feature type="transmembrane region" description="Helical" evidence="7">
    <location>
        <begin position="139"/>
        <end position="156"/>
    </location>
</feature>
<dbReference type="GO" id="GO:0016020">
    <property type="term" value="C:membrane"/>
    <property type="evidence" value="ECO:0007669"/>
    <property type="project" value="UniProtKB-SubCell"/>
</dbReference>
<dbReference type="PANTHER" id="PTHR33048">
    <property type="entry name" value="PTH11-LIKE INTEGRAL MEMBRANE PROTEIN (AFU_ORTHOLOGUE AFUA_5G11245)"/>
    <property type="match status" value="1"/>
</dbReference>
<feature type="compositionally biased region" description="Basic and acidic residues" evidence="6">
    <location>
        <begin position="369"/>
        <end position="379"/>
    </location>
</feature>
<dbReference type="EMBL" id="JRHA01000002">
    <property type="protein sequence ID" value="PQK09803.1"/>
    <property type="molecule type" value="Genomic_DNA"/>
</dbReference>
<organism evidence="9 10">
    <name type="scientific">Beauveria bassiana</name>
    <name type="common">White muscardine disease fungus</name>
    <name type="synonym">Tritirachium shiotae</name>
    <dbReference type="NCBI Taxonomy" id="176275"/>
    <lineage>
        <taxon>Eukaryota</taxon>
        <taxon>Fungi</taxon>
        <taxon>Dikarya</taxon>
        <taxon>Ascomycota</taxon>
        <taxon>Pezizomycotina</taxon>
        <taxon>Sordariomycetes</taxon>
        <taxon>Hypocreomycetidae</taxon>
        <taxon>Hypocreales</taxon>
        <taxon>Cordycipitaceae</taxon>
        <taxon>Beauveria</taxon>
    </lineage>
</organism>
<feature type="transmembrane region" description="Helical" evidence="7">
    <location>
        <begin position="54"/>
        <end position="75"/>
    </location>
</feature>
<feature type="transmembrane region" description="Helical" evidence="7">
    <location>
        <begin position="251"/>
        <end position="271"/>
    </location>
</feature>
<evidence type="ECO:0000256" key="5">
    <source>
        <dbReference type="ARBA" id="ARBA00038359"/>
    </source>
</evidence>
<keyword evidence="3 7" id="KW-1133">Transmembrane helix</keyword>
<name>A0A2S7Y1K1_BEABA</name>
<evidence type="ECO:0000313" key="9">
    <source>
        <dbReference type="EMBL" id="PQK09803.1"/>
    </source>
</evidence>
<comment type="similarity">
    <text evidence="5">Belongs to the SAT4 family.</text>
</comment>
<dbReference type="AlphaFoldDB" id="A0A2S7Y1K1"/>
<comment type="subcellular location">
    <subcellularLocation>
        <location evidence="1">Membrane</location>
        <topology evidence="1">Multi-pass membrane protein</topology>
    </subcellularLocation>
</comment>
<evidence type="ECO:0000259" key="8">
    <source>
        <dbReference type="Pfam" id="PF20684"/>
    </source>
</evidence>
<dbReference type="PANTHER" id="PTHR33048:SF19">
    <property type="entry name" value="MEMBRANE PROTEIN PTH11-LIKE, PUTATIVE (AFU_ORTHOLOGUE AFUA_1G14080)-RELATED"/>
    <property type="match status" value="1"/>
</dbReference>
<comment type="caution">
    <text evidence="9">The sequence shown here is derived from an EMBL/GenBank/DDBJ whole genome shotgun (WGS) entry which is preliminary data.</text>
</comment>
<evidence type="ECO:0000256" key="2">
    <source>
        <dbReference type="ARBA" id="ARBA00022692"/>
    </source>
</evidence>
<dbReference type="Proteomes" id="UP000237441">
    <property type="component" value="Unassembled WGS sequence"/>
</dbReference>
<feature type="transmembrane region" description="Helical" evidence="7">
    <location>
        <begin position="286"/>
        <end position="308"/>
    </location>
</feature>
<feature type="transmembrane region" description="Helical" evidence="7">
    <location>
        <begin position="87"/>
        <end position="107"/>
    </location>
</feature>